<comment type="catalytic activity">
    <reaction evidence="10">
        <text>a 6-O-methyl-2'-deoxyguanosine in DNA + L-cysteinyl-[protein] = S-methyl-L-cysteinyl-[protein] + a 2'-deoxyguanosine in DNA</text>
        <dbReference type="Rhea" id="RHEA:24000"/>
        <dbReference type="Rhea" id="RHEA-COMP:10131"/>
        <dbReference type="Rhea" id="RHEA-COMP:10132"/>
        <dbReference type="Rhea" id="RHEA-COMP:11367"/>
        <dbReference type="Rhea" id="RHEA-COMP:11368"/>
        <dbReference type="ChEBI" id="CHEBI:29950"/>
        <dbReference type="ChEBI" id="CHEBI:82612"/>
        <dbReference type="ChEBI" id="CHEBI:85445"/>
        <dbReference type="ChEBI" id="CHEBI:85448"/>
        <dbReference type="EC" id="2.1.1.63"/>
    </reaction>
</comment>
<dbReference type="InterPro" id="IPR008332">
    <property type="entry name" value="MethylG_MeTrfase_N"/>
</dbReference>
<evidence type="ECO:0000256" key="9">
    <source>
        <dbReference type="ARBA" id="ARBA00023204"/>
    </source>
</evidence>
<dbReference type="GO" id="GO:0003908">
    <property type="term" value="F:methylated-DNA-[protein]-cysteine S-methyltransferase activity"/>
    <property type="evidence" value="ECO:0007669"/>
    <property type="project" value="UniProtKB-EC"/>
</dbReference>
<dbReference type="InterPro" id="IPR036388">
    <property type="entry name" value="WH-like_DNA-bd_sf"/>
</dbReference>
<dbReference type="Proteomes" id="UP000321362">
    <property type="component" value="Chromosome"/>
</dbReference>
<dbReference type="PROSITE" id="PS00374">
    <property type="entry name" value="MGMT"/>
    <property type="match status" value="1"/>
</dbReference>
<dbReference type="GO" id="GO:0032259">
    <property type="term" value="P:methylation"/>
    <property type="evidence" value="ECO:0007669"/>
    <property type="project" value="UniProtKB-KW"/>
</dbReference>
<dbReference type="OrthoDB" id="9802228at2"/>
<dbReference type="InterPro" id="IPR036631">
    <property type="entry name" value="MGMT_N_sf"/>
</dbReference>
<keyword evidence="4 12" id="KW-0489">Methyltransferase</keyword>
<evidence type="ECO:0000256" key="2">
    <source>
        <dbReference type="ARBA" id="ARBA00008711"/>
    </source>
</evidence>
<evidence type="ECO:0000256" key="6">
    <source>
        <dbReference type="ARBA" id="ARBA00022763"/>
    </source>
</evidence>
<evidence type="ECO:0000256" key="7">
    <source>
        <dbReference type="ARBA" id="ARBA00023015"/>
    </source>
</evidence>
<keyword evidence="13" id="KW-1185">Reference proteome</keyword>
<evidence type="ECO:0000313" key="13">
    <source>
        <dbReference type="Proteomes" id="UP000321362"/>
    </source>
</evidence>
<dbReference type="Pfam" id="PF01035">
    <property type="entry name" value="DNA_binding_1"/>
    <property type="match status" value="1"/>
</dbReference>
<dbReference type="PANTHER" id="PTHR10815:SF13">
    <property type="entry name" value="METHYLATED-DNA--PROTEIN-CYSTEINE METHYLTRANSFERASE"/>
    <property type="match status" value="1"/>
</dbReference>
<dbReference type="Gene3D" id="1.10.10.60">
    <property type="entry name" value="Homeodomain-like"/>
    <property type="match status" value="1"/>
</dbReference>
<dbReference type="SMART" id="SM00342">
    <property type="entry name" value="HTH_ARAC"/>
    <property type="match status" value="1"/>
</dbReference>
<dbReference type="InterPro" id="IPR014048">
    <property type="entry name" value="MethylDNA_cys_MeTrfase_DNA-bd"/>
</dbReference>
<dbReference type="Pfam" id="PF02870">
    <property type="entry name" value="Methyltransf_1N"/>
    <property type="match status" value="1"/>
</dbReference>
<dbReference type="InterPro" id="IPR009057">
    <property type="entry name" value="Homeodomain-like_sf"/>
</dbReference>
<dbReference type="Gene3D" id="3.30.160.70">
    <property type="entry name" value="Methylated DNA-protein cysteine methyltransferase domain"/>
    <property type="match status" value="1"/>
</dbReference>
<proteinExistence type="inferred from homology"/>
<dbReference type="Pfam" id="PF12833">
    <property type="entry name" value="HTH_18"/>
    <property type="match status" value="1"/>
</dbReference>
<evidence type="ECO:0000256" key="1">
    <source>
        <dbReference type="ARBA" id="ARBA00001286"/>
    </source>
</evidence>
<keyword evidence="7" id="KW-0805">Transcription regulation</keyword>
<evidence type="ECO:0000256" key="8">
    <source>
        <dbReference type="ARBA" id="ARBA00023163"/>
    </source>
</evidence>
<dbReference type="Gene3D" id="1.10.10.10">
    <property type="entry name" value="Winged helix-like DNA-binding domain superfamily/Winged helix DNA-binding domain"/>
    <property type="match status" value="1"/>
</dbReference>
<dbReference type="AlphaFoldDB" id="A0A5B8W4L5"/>
<evidence type="ECO:0000256" key="10">
    <source>
        <dbReference type="ARBA" id="ARBA00049348"/>
    </source>
</evidence>
<evidence type="ECO:0000313" key="12">
    <source>
        <dbReference type="EMBL" id="QEC78489.1"/>
    </source>
</evidence>
<dbReference type="RefSeq" id="WP_147057172.1">
    <property type="nucleotide sequence ID" value="NZ_CP042437.1"/>
</dbReference>
<evidence type="ECO:0000256" key="5">
    <source>
        <dbReference type="ARBA" id="ARBA00022679"/>
    </source>
</evidence>
<dbReference type="GO" id="GO:0003700">
    <property type="term" value="F:DNA-binding transcription factor activity"/>
    <property type="evidence" value="ECO:0007669"/>
    <property type="project" value="InterPro"/>
</dbReference>
<dbReference type="GO" id="GO:0006281">
    <property type="term" value="P:DNA repair"/>
    <property type="evidence" value="ECO:0007669"/>
    <property type="project" value="UniProtKB-KW"/>
</dbReference>
<dbReference type="NCBIfam" id="TIGR00589">
    <property type="entry name" value="ogt"/>
    <property type="match status" value="1"/>
</dbReference>
<keyword evidence="5 12" id="KW-0808">Transferase</keyword>
<organism evidence="12 13">
    <name type="scientific">Mucilaginibacter ginsenosidivorax</name>
    <dbReference type="NCBI Taxonomy" id="862126"/>
    <lineage>
        <taxon>Bacteria</taxon>
        <taxon>Pseudomonadati</taxon>
        <taxon>Bacteroidota</taxon>
        <taxon>Sphingobacteriia</taxon>
        <taxon>Sphingobacteriales</taxon>
        <taxon>Sphingobacteriaceae</taxon>
        <taxon>Mucilaginibacter</taxon>
    </lineage>
</organism>
<dbReference type="GO" id="GO:0043565">
    <property type="term" value="F:sequence-specific DNA binding"/>
    <property type="evidence" value="ECO:0007669"/>
    <property type="project" value="InterPro"/>
</dbReference>
<accession>A0A5B8W4L5</accession>
<keyword evidence="8" id="KW-0804">Transcription</keyword>
<dbReference type="SUPFAM" id="SSF53155">
    <property type="entry name" value="Methylated DNA-protein cysteine methyltransferase domain"/>
    <property type="match status" value="1"/>
</dbReference>
<dbReference type="KEGG" id="mgk:FSB76_21995"/>
<evidence type="ECO:0000256" key="4">
    <source>
        <dbReference type="ARBA" id="ARBA00022603"/>
    </source>
</evidence>
<dbReference type="InterPro" id="IPR001497">
    <property type="entry name" value="MethylDNA_cys_MeTrfase_AS"/>
</dbReference>
<reference evidence="12 13" key="1">
    <citation type="journal article" date="2013" name="J. Microbiol.">
        <title>Mucilaginibacter ginsenosidivorax sp. nov., with ginsenoside converting activity isolated from sediment.</title>
        <authorList>
            <person name="Kim J.K."/>
            <person name="Choi T.E."/>
            <person name="Liu Q.M."/>
            <person name="Park H.Y."/>
            <person name="Yi T.H."/>
            <person name="Yoon M.H."/>
            <person name="Kim S.C."/>
            <person name="Im W.T."/>
        </authorList>
    </citation>
    <scope>NUCLEOTIDE SEQUENCE [LARGE SCALE GENOMIC DNA]</scope>
    <source>
        <strain evidence="12 13">KHI28</strain>
    </source>
</reference>
<dbReference type="EMBL" id="CP042437">
    <property type="protein sequence ID" value="QEC78489.1"/>
    <property type="molecule type" value="Genomic_DNA"/>
</dbReference>
<comment type="similarity">
    <text evidence="2">Belongs to the MGMT family.</text>
</comment>
<dbReference type="SUPFAM" id="SSF46689">
    <property type="entry name" value="Homeodomain-like"/>
    <property type="match status" value="1"/>
</dbReference>
<sequence>MNTQENINYNRIAEAINYIKLNFKTQPNLDEVAEKVNLSPFHFQRLFTDWVGISPKKFLQYLSLEYAKGVLKDKQATLFDTAYETGLSGTGRLHDLFINIEGMTPAEYKNGGKELNINYSFAESPFGNIIVASTPKGICYMAFADDHADALDQLTQHFPNAAYTQVVDMMQQDILHIFKKDWSQLPAIKLHLKGSSFQLKVWDALLKIPMGALCSYGDISQKIQLPNASRAVGSAIGANPVAFLIPCHRVIRSTGESGQYHWGAIRKSAIIGWEAAVVNQQVSI</sequence>
<dbReference type="PROSITE" id="PS01124">
    <property type="entry name" value="HTH_ARAC_FAMILY_2"/>
    <property type="match status" value="1"/>
</dbReference>
<protein>
    <recommendedName>
        <fullName evidence="3">methylated-DNA--[protein]-cysteine S-methyltransferase</fullName>
        <ecNumber evidence="3">2.1.1.63</ecNumber>
    </recommendedName>
</protein>
<evidence type="ECO:0000259" key="11">
    <source>
        <dbReference type="PROSITE" id="PS01124"/>
    </source>
</evidence>
<dbReference type="InterPro" id="IPR036217">
    <property type="entry name" value="MethylDNA_cys_MeTrfase_DNAb"/>
</dbReference>
<dbReference type="EC" id="2.1.1.63" evidence="3"/>
<name>A0A5B8W4L5_9SPHI</name>
<keyword evidence="9" id="KW-0234">DNA repair</keyword>
<comment type="catalytic activity">
    <reaction evidence="1">
        <text>a 4-O-methyl-thymidine in DNA + L-cysteinyl-[protein] = a thymidine in DNA + S-methyl-L-cysteinyl-[protein]</text>
        <dbReference type="Rhea" id="RHEA:53428"/>
        <dbReference type="Rhea" id="RHEA-COMP:10131"/>
        <dbReference type="Rhea" id="RHEA-COMP:10132"/>
        <dbReference type="Rhea" id="RHEA-COMP:13555"/>
        <dbReference type="Rhea" id="RHEA-COMP:13556"/>
        <dbReference type="ChEBI" id="CHEBI:29950"/>
        <dbReference type="ChEBI" id="CHEBI:82612"/>
        <dbReference type="ChEBI" id="CHEBI:137386"/>
        <dbReference type="ChEBI" id="CHEBI:137387"/>
        <dbReference type="EC" id="2.1.1.63"/>
    </reaction>
</comment>
<feature type="domain" description="HTH araC/xylS-type" evidence="11">
    <location>
        <begin position="13"/>
        <end position="111"/>
    </location>
</feature>
<dbReference type="SUPFAM" id="SSF46767">
    <property type="entry name" value="Methylated DNA-protein cysteine methyltransferase, C-terminal domain"/>
    <property type="match status" value="1"/>
</dbReference>
<evidence type="ECO:0000256" key="3">
    <source>
        <dbReference type="ARBA" id="ARBA00011918"/>
    </source>
</evidence>
<gene>
    <name evidence="12" type="ORF">FSB76_21995</name>
</gene>
<dbReference type="CDD" id="cd06445">
    <property type="entry name" value="ATase"/>
    <property type="match status" value="1"/>
</dbReference>
<dbReference type="PANTHER" id="PTHR10815">
    <property type="entry name" value="METHYLATED-DNA--PROTEIN-CYSTEINE METHYLTRANSFERASE"/>
    <property type="match status" value="1"/>
</dbReference>
<dbReference type="FunFam" id="1.10.10.10:FF:000214">
    <property type="entry name" value="Methylated-DNA--protein-cysteine methyltransferase"/>
    <property type="match status" value="1"/>
</dbReference>
<dbReference type="InterPro" id="IPR018060">
    <property type="entry name" value="HTH_AraC"/>
</dbReference>
<keyword evidence="6" id="KW-0227">DNA damage</keyword>